<name>D8TSJ4_VOLCA</name>
<evidence type="ECO:0000256" key="1">
    <source>
        <dbReference type="ARBA" id="ARBA00022741"/>
    </source>
</evidence>
<dbReference type="AlphaFoldDB" id="D8TSJ4"/>
<evidence type="ECO:0000313" key="7">
    <source>
        <dbReference type="Proteomes" id="UP000001058"/>
    </source>
</evidence>
<dbReference type="GO" id="GO:0006298">
    <property type="term" value="P:mismatch repair"/>
    <property type="evidence" value="ECO:0007669"/>
    <property type="project" value="InterPro"/>
</dbReference>
<keyword evidence="1" id="KW-0547">Nucleotide-binding</keyword>
<gene>
    <name evidence="6" type="ORF">VOLCADRAFT_48740</name>
</gene>
<dbReference type="OrthoDB" id="10252754at2759"/>
<dbReference type="GO" id="GO:0005634">
    <property type="term" value="C:nucleus"/>
    <property type="evidence" value="ECO:0007669"/>
    <property type="project" value="TreeGrafter"/>
</dbReference>
<dbReference type="PANTHER" id="PTHR11361:SF34">
    <property type="entry name" value="DNA MISMATCH REPAIR PROTEIN MSH1, MITOCHONDRIAL"/>
    <property type="match status" value="1"/>
</dbReference>
<dbReference type="InterPro" id="IPR000432">
    <property type="entry name" value="DNA_mismatch_repair_MutS_C"/>
</dbReference>
<evidence type="ECO:0000313" key="6">
    <source>
        <dbReference type="EMBL" id="EFJ49498.1"/>
    </source>
</evidence>
<accession>D8TSJ4</accession>
<dbReference type="GeneID" id="9618649"/>
<organism evidence="7">
    <name type="scientific">Volvox carteri f. nagariensis</name>
    <dbReference type="NCBI Taxonomy" id="3068"/>
    <lineage>
        <taxon>Eukaryota</taxon>
        <taxon>Viridiplantae</taxon>
        <taxon>Chlorophyta</taxon>
        <taxon>core chlorophytes</taxon>
        <taxon>Chlorophyceae</taxon>
        <taxon>CS clade</taxon>
        <taxon>Chlamydomonadales</taxon>
        <taxon>Volvocaceae</taxon>
        <taxon>Volvox</taxon>
    </lineage>
</organism>
<dbReference type="KEGG" id="vcn:VOLCADRAFT_48740"/>
<dbReference type="InterPro" id="IPR027417">
    <property type="entry name" value="P-loop_NTPase"/>
</dbReference>
<dbReference type="eggNOG" id="KOG0217">
    <property type="taxonomic scope" value="Eukaryota"/>
</dbReference>
<feature type="signal peptide" evidence="4">
    <location>
        <begin position="1"/>
        <end position="32"/>
    </location>
</feature>
<dbReference type="InterPro" id="IPR045076">
    <property type="entry name" value="MutS"/>
</dbReference>
<feature type="chain" id="PRO_5003123835" description="DNA mismatch repair proteins mutS family domain-containing protein" evidence="4">
    <location>
        <begin position="33"/>
        <end position="86"/>
    </location>
</feature>
<proteinExistence type="predicted"/>
<keyword evidence="3" id="KW-0238">DNA-binding</keyword>
<dbReference type="InParanoid" id="D8TSJ4"/>
<dbReference type="GO" id="GO:0030983">
    <property type="term" value="F:mismatched DNA binding"/>
    <property type="evidence" value="ECO:0007669"/>
    <property type="project" value="InterPro"/>
</dbReference>
<keyword evidence="2" id="KW-0067">ATP-binding</keyword>
<feature type="non-terminal residue" evidence="6">
    <location>
        <position position="86"/>
    </location>
</feature>
<evidence type="ECO:0000259" key="5">
    <source>
        <dbReference type="SMART" id="SM00534"/>
    </source>
</evidence>
<keyword evidence="7" id="KW-1185">Reference proteome</keyword>
<dbReference type="GO" id="GO:0005524">
    <property type="term" value="F:ATP binding"/>
    <property type="evidence" value="ECO:0007669"/>
    <property type="project" value="UniProtKB-KW"/>
</dbReference>
<dbReference type="STRING" id="3068.D8TSJ4"/>
<evidence type="ECO:0000256" key="2">
    <source>
        <dbReference type="ARBA" id="ARBA00022840"/>
    </source>
</evidence>
<protein>
    <recommendedName>
        <fullName evidence="5">DNA mismatch repair proteins mutS family domain-containing protein</fullName>
    </recommendedName>
</protein>
<feature type="non-terminal residue" evidence="6">
    <location>
        <position position="1"/>
    </location>
</feature>
<reference evidence="6 7" key="1">
    <citation type="journal article" date="2010" name="Science">
        <title>Genomic analysis of organismal complexity in the multicellular green alga Volvox carteri.</title>
        <authorList>
            <person name="Prochnik S.E."/>
            <person name="Umen J."/>
            <person name="Nedelcu A.M."/>
            <person name="Hallmann A."/>
            <person name="Miller S.M."/>
            <person name="Nishii I."/>
            <person name="Ferris P."/>
            <person name="Kuo A."/>
            <person name="Mitros T."/>
            <person name="Fritz-Laylin L.K."/>
            <person name="Hellsten U."/>
            <person name="Chapman J."/>
            <person name="Simakov O."/>
            <person name="Rensing S.A."/>
            <person name="Terry A."/>
            <person name="Pangilinan J."/>
            <person name="Kapitonov V."/>
            <person name="Jurka J."/>
            <person name="Salamov A."/>
            <person name="Shapiro H."/>
            <person name="Schmutz J."/>
            <person name="Grimwood J."/>
            <person name="Lindquist E."/>
            <person name="Lucas S."/>
            <person name="Grigoriev I.V."/>
            <person name="Schmitt R."/>
            <person name="Kirk D."/>
            <person name="Rokhsar D.S."/>
        </authorList>
    </citation>
    <scope>NUCLEOTIDE SEQUENCE [LARGE SCALE GENOMIC DNA]</scope>
    <source>
        <strain evidence="7">f. Nagariensis / Eve</strain>
    </source>
</reference>
<dbReference type="PANTHER" id="PTHR11361">
    <property type="entry name" value="DNA MISMATCH REPAIR PROTEIN MUTS FAMILY MEMBER"/>
    <property type="match status" value="1"/>
</dbReference>
<dbReference type="SUPFAM" id="SSF52540">
    <property type="entry name" value="P-loop containing nucleoside triphosphate hydrolases"/>
    <property type="match status" value="1"/>
</dbReference>
<feature type="domain" description="DNA mismatch repair proteins mutS family" evidence="5">
    <location>
        <begin position="1"/>
        <end position="86"/>
    </location>
</feature>
<dbReference type="SMART" id="SM00534">
    <property type="entry name" value="MUTSac"/>
    <property type="match status" value="1"/>
</dbReference>
<dbReference type="Gene3D" id="3.40.50.300">
    <property type="entry name" value="P-loop containing nucleotide triphosphate hydrolases"/>
    <property type="match status" value="1"/>
</dbReference>
<keyword evidence="4" id="KW-0732">Signal</keyword>
<dbReference type="EMBL" id="GL378335">
    <property type="protein sequence ID" value="EFJ49498.1"/>
    <property type="molecule type" value="Genomic_DNA"/>
</dbReference>
<dbReference type="GO" id="GO:0140664">
    <property type="term" value="F:ATP-dependent DNA damage sensor activity"/>
    <property type="evidence" value="ECO:0007669"/>
    <property type="project" value="InterPro"/>
</dbReference>
<dbReference type="RefSeq" id="XP_002949479.1">
    <property type="nucleotide sequence ID" value="XM_002949433.1"/>
</dbReference>
<evidence type="ECO:0000256" key="3">
    <source>
        <dbReference type="ARBA" id="ARBA00023125"/>
    </source>
</evidence>
<dbReference type="Pfam" id="PF00488">
    <property type="entry name" value="MutS_V"/>
    <property type="match status" value="1"/>
</dbReference>
<evidence type="ECO:0000256" key="4">
    <source>
        <dbReference type="SAM" id="SignalP"/>
    </source>
</evidence>
<sequence length="86" mass="8900">TGANMGGKSTLLRAAGLAVLMAQLGCYVPARGARMDPVDRIFTRMGAHDRIMSGESTFQVEMGEAAAGLCSASRASLVVLDELGRG</sequence>
<dbReference type="Proteomes" id="UP000001058">
    <property type="component" value="Unassembled WGS sequence"/>
</dbReference>